<dbReference type="GO" id="GO:0016491">
    <property type="term" value="F:oxidoreductase activity"/>
    <property type="evidence" value="ECO:0007669"/>
    <property type="project" value="UniProtKB-KW"/>
</dbReference>
<accession>A0A4V3FUR5</accession>
<evidence type="ECO:0000313" key="5">
    <source>
        <dbReference type="Proteomes" id="UP000294927"/>
    </source>
</evidence>
<proteinExistence type="inferred from homology"/>
<dbReference type="PRINTS" id="PR00080">
    <property type="entry name" value="SDRFAMILY"/>
</dbReference>
<dbReference type="RefSeq" id="WP_133901487.1">
    <property type="nucleotide sequence ID" value="NZ_SOCP01000002.1"/>
</dbReference>
<dbReference type="PANTHER" id="PTHR43658:SF8">
    <property type="entry name" value="17-BETA-HYDROXYSTEROID DEHYDROGENASE 14-RELATED"/>
    <property type="match status" value="1"/>
</dbReference>
<gene>
    <name evidence="4" type="ORF">CLV71_102287</name>
</gene>
<comment type="caution">
    <text evidence="4">The sequence shown here is derived from an EMBL/GenBank/DDBJ whole genome shotgun (WGS) entry which is preliminary data.</text>
</comment>
<evidence type="ECO:0000313" key="4">
    <source>
        <dbReference type="EMBL" id="TDV56221.1"/>
    </source>
</evidence>
<dbReference type="InterPro" id="IPR020904">
    <property type="entry name" value="Sc_DH/Rdtase_CS"/>
</dbReference>
<comment type="similarity">
    <text evidence="1 3">Belongs to the short-chain dehydrogenases/reductases (SDR) family.</text>
</comment>
<sequence>MLIEQTVGVVTGGGGGLGGAVVTMLAEGGGQAAILDLPSSPGATLAESLGEAALFVPTDVTRPDQVEAAFTTVLDRFGRVDLTVNAAGVSPAHRVLTRDRVPFPLDLFRTTVEVNLLGTFDVVRHAARAMSANEPGEDDERGLIVNVASIAGMEGQVGQAAYAASKGGVVALTLPLARDLAAWGIRVMTIAPGIMDTPMLAGLDERRRAALVDLNVFPKRLGTPDDFAKLVRGFMENTMLNGDVARLDAATRLA</sequence>
<dbReference type="InterPro" id="IPR002347">
    <property type="entry name" value="SDR_fam"/>
</dbReference>
<evidence type="ECO:0000256" key="2">
    <source>
        <dbReference type="ARBA" id="ARBA00023002"/>
    </source>
</evidence>
<name>A0A4V3FUR5_9PSEU</name>
<dbReference type="AlphaFoldDB" id="A0A4V3FUR5"/>
<organism evidence="4 5">
    <name type="scientific">Actinophytocola oryzae</name>
    <dbReference type="NCBI Taxonomy" id="502181"/>
    <lineage>
        <taxon>Bacteria</taxon>
        <taxon>Bacillati</taxon>
        <taxon>Actinomycetota</taxon>
        <taxon>Actinomycetes</taxon>
        <taxon>Pseudonocardiales</taxon>
        <taxon>Pseudonocardiaceae</taxon>
    </lineage>
</organism>
<dbReference type="SUPFAM" id="SSF51735">
    <property type="entry name" value="NAD(P)-binding Rossmann-fold domains"/>
    <property type="match status" value="1"/>
</dbReference>
<keyword evidence="5" id="KW-1185">Reference proteome</keyword>
<dbReference type="Proteomes" id="UP000294927">
    <property type="component" value="Unassembled WGS sequence"/>
</dbReference>
<reference evidence="4 5" key="1">
    <citation type="submission" date="2019-03" db="EMBL/GenBank/DDBJ databases">
        <title>Genomic Encyclopedia of Archaeal and Bacterial Type Strains, Phase II (KMG-II): from individual species to whole genera.</title>
        <authorList>
            <person name="Goeker M."/>
        </authorList>
    </citation>
    <scope>NUCLEOTIDE SEQUENCE [LARGE SCALE GENOMIC DNA]</scope>
    <source>
        <strain evidence="4 5">DSM 45499</strain>
    </source>
</reference>
<protein>
    <submittedName>
        <fullName evidence="4">NAD(P)-dependent dehydrogenase (Short-subunit alcohol dehydrogenase family)</fullName>
    </submittedName>
</protein>
<dbReference type="PROSITE" id="PS00061">
    <property type="entry name" value="ADH_SHORT"/>
    <property type="match status" value="1"/>
</dbReference>
<dbReference type="PRINTS" id="PR00081">
    <property type="entry name" value="GDHRDH"/>
</dbReference>
<dbReference type="OrthoDB" id="9795647at2"/>
<dbReference type="Pfam" id="PF00106">
    <property type="entry name" value="adh_short"/>
    <property type="match status" value="1"/>
</dbReference>
<dbReference type="Gene3D" id="3.40.50.720">
    <property type="entry name" value="NAD(P)-binding Rossmann-like Domain"/>
    <property type="match status" value="1"/>
</dbReference>
<dbReference type="PANTHER" id="PTHR43658">
    <property type="entry name" value="SHORT-CHAIN DEHYDROGENASE/REDUCTASE"/>
    <property type="match status" value="1"/>
</dbReference>
<evidence type="ECO:0000256" key="3">
    <source>
        <dbReference type="RuleBase" id="RU000363"/>
    </source>
</evidence>
<keyword evidence="2" id="KW-0560">Oxidoreductase</keyword>
<evidence type="ECO:0000256" key="1">
    <source>
        <dbReference type="ARBA" id="ARBA00006484"/>
    </source>
</evidence>
<dbReference type="EMBL" id="SOCP01000002">
    <property type="protein sequence ID" value="TDV56221.1"/>
    <property type="molecule type" value="Genomic_DNA"/>
</dbReference>
<dbReference type="InterPro" id="IPR036291">
    <property type="entry name" value="NAD(P)-bd_dom_sf"/>
</dbReference>